<reference evidence="5 6" key="1">
    <citation type="submission" date="2014-02" db="EMBL/GenBank/DDBJ databases">
        <title>The genome sequence of the entomopathogenic fungus Metarhizium robertsii ARSEF 2575.</title>
        <authorList>
            <person name="Giuliano Garisto Donzelli B."/>
            <person name="Roe B.A."/>
            <person name="Macmil S.L."/>
            <person name="Krasnoff S.B."/>
            <person name="Gibson D.M."/>
        </authorList>
    </citation>
    <scope>NUCLEOTIDE SEQUENCE [LARGE SCALE GENOMIC DNA]</scope>
    <source>
        <strain evidence="5 6">ARSEF 2575</strain>
    </source>
</reference>
<dbReference type="OrthoDB" id="5420143at2759"/>
<feature type="signal peptide" evidence="3">
    <location>
        <begin position="1"/>
        <end position="17"/>
    </location>
</feature>
<dbReference type="Proteomes" id="UP000030151">
    <property type="component" value="Unassembled WGS sequence"/>
</dbReference>
<dbReference type="EMBL" id="JELW01000057">
    <property type="protein sequence ID" value="EXU96005.1"/>
    <property type="molecule type" value="Genomic_DNA"/>
</dbReference>
<feature type="domain" description="Yeast cell wall synthesis Kre9/Knh1-like N-terminal" evidence="4">
    <location>
        <begin position="28"/>
        <end position="97"/>
    </location>
</feature>
<protein>
    <submittedName>
        <fullName evidence="5">Ser-Thr-rich, GPI-anchored family protein</fullName>
    </submittedName>
</protein>
<evidence type="ECO:0000259" key="4">
    <source>
        <dbReference type="Pfam" id="PF10342"/>
    </source>
</evidence>
<evidence type="ECO:0000313" key="5">
    <source>
        <dbReference type="EMBL" id="EXU96005.1"/>
    </source>
</evidence>
<dbReference type="AlphaFoldDB" id="A0A0A1UNE8"/>
<dbReference type="eggNOG" id="ENOG502T886">
    <property type="taxonomic scope" value="Eukaryota"/>
</dbReference>
<evidence type="ECO:0000313" key="6">
    <source>
        <dbReference type="Proteomes" id="UP000030151"/>
    </source>
</evidence>
<gene>
    <name evidence="5" type="ORF">X797_010899</name>
</gene>
<feature type="compositionally biased region" description="Polar residues" evidence="2">
    <location>
        <begin position="164"/>
        <end position="178"/>
    </location>
</feature>
<evidence type="ECO:0000256" key="3">
    <source>
        <dbReference type="SAM" id="SignalP"/>
    </source>
</evidence>
<proteinExistence type="predicted"/>
<evidence type="ECO:0000256" key="2">
    <source>
        <dbReference type="SAM" id="MobiDB-lite"/>
    </source>
</evidence>
<organism evidence="5 6">
    <name type="scientific">Metarhizium robertsii</name>
    <dbReference type="NCBI Taxonomy" id="568076"/>
    <lineage>
        <taxon>Eukaryota</taxon>
        <taxon>Fungi</taxon>
        <taxon>Dikarya</taxon>
        <taxon>Ascomycota</taxon>
        <taxon>Pezizomycotina</taxon>
        <taxon>Sordariomycetes</taxon>
        <taxon>Hypocreomycetidae</taxon>
        <taxon>Hypocreales</taxon>
        <taxon>Clavicipitaceae</taxon>
        <taxon>Metarhizium</taxon>
    </lineage>
</organism>
<evidence type="ECO:0000256" key="1">
    <source>
        <dbReference type="ARBA" id="ARBA00022729"/>
    </source>
</evidence>
<comment type="caution">
    <text evidence="5">The sequence shown here is derived from an EMBL/GenBank/DDBJ whole genome shotgun (WGS) entry which is preliminary data.</text>
</comment>
<feature type="chain" id="PRO_5001991741" evidence="3">
    <location>
        <begin position="18"/>
        <end position="203"/>
    </location>
</feature>
<dbReference type="Pfam" id="PF10342">
    <property type="entry name" value="Kre9_KNH"/>
    <property type="match status" value="1"/>
</dbReference>
<sequence length="203" mass="21680">MPSPALFVWALLPFTRALQINSPGHAATGSDVTVTWSHVDTDPAKFDLNLWNGAAQSPAVNRLLASGVPVAADAVRVSIPCGIPSSGAYQLSTLTNVTSTPSGREGQSTSETIAVRTLPYHLMPDPSSGQSMSRRRTGITIHHPANIQECETWAWRGGPIHDAPSSQARPDQLASNPHASRRHDAKQGRSSMTDQIPKRPALP</sequence>
<dbReference type="InterPro" id="IPR018466">
    <property type="entry name" value="Kre9/Knh1-like_N"/>
</dbReference>
<dbReference type="HOGENOM" id="CLU_1349243_0_0_1"/>
<name>A0A0A1UNE8_9HYPO</name>
<accession>A0A0A1UNE8</accession>
<feature type="region of interest" description="Disordered" evidence="2">
    <location>
        <begin position="156"/>
        <end position="203"/>
    </location>
</feature>
<keyword evidence="1 3" id="KW-0732">Signal</keyword>